<name>A0ABT2ZZW6_9RHOB</name>
<dbReference type="Gene3D" id="3.40.50.300">
    <property type="entry name" value="P-loop containing nucleotide triphosphate hydrolases"/>
    <property type="match status" value="1"/>
</dbReference>
<dbReference type="Pfam" id="PF13671">
    <property type="entry name" value="AAA_33"/>
    <property type="match status" value="1"/>
</dbReference>
<reference evidence="1 2" key="1">
    <citation type="submission" date="2022-10" db="EMBL/GenBank/DDBJ databases">
        <title>Sinirhodobacter sp. nov., isolated from ocean surface sediments.</title>
        <authorList>
            <person name="He W."/>
            <person name="Wang L."/>
            <person name="Zhang D.-F."/>
        </authorList>
    </citation>
    <scope>NUCLEOTIDE SEQUENCE [LARGE SCALE GENOMIC DNA]</scope>
    <source>
        <strain evidence="1 2">WL0115</strain>
    </source>
</reference>
<organism evidence="1 2">
    <name type="scientific">Sedimentimonas flavescens</name>
    <dbReference type="NCBI Taxonomy" id="2851012"/>
    <lineage>
        <taxon>Bacteria</taxon>
        <taxon>Pseudomonadati</taxon>
        <taxon>Pseudomonadota</taxon>
        <taxon>Alphaproteobacteria</taxon>
        <taxon>Rhodobacterales</taxon>
        <taxon>Rhodobacter group</taxon>
        <taxon>Sedimentimonas</taxon>
    </lineage>
</organism>
<evidence type="ECO:0000313" key="1">
    <source>
        <dbReference type="EMBL" id="MCV2879303.1"/>
    </source>
</evidence>
<gene>
    <name evidence="1" type="ORF">OE699_10590</name>
</gene>
<proteinExistence type="predicted"/>
<keyword evidence="1" id="KW-0067">ATP-binding</keyword>
<accession>A0ABT2ZZW6</accession>
<dbReference type="InterPro" id="IPR027417">
    <property type="entry name" value="P-loop_NTPase"/>
</dbReference>
<dbReference type="GO" id="GO:0005524">
    <property type="term" value="F:ATP binding"/>
    <property type="evidence" value="ECO:0007669"/>
    <property type="project" value="UniProtKB-KW"/>
</dbReference>
<dbReference type="RefSeq" id="WP_263847977.1">
    <property type="nucleotide sequence ID" value="NZ_JAOWKW010000008.1"/>
</dbReference>
<protein>
    <submittedName>
        <fullName evidence="1">ATP-binding protein</fullName>
    </submittedName>
</protein>
<dbReference type="SUPFAM" id="SSF52540">
    <property type="entry name" value="P-loop containing nucleoside triphosphate hydrolases"/>
    <property type="match status" value="1"/>
</dbReference>
<comment type="caution">
    <text evidence="1">The sequence shown here is derived from an EMBL/GenBank/DDBJ whole genome shotgun (WGS) entry which is preliminary data.</text>
</comment>
<evidence type="ECO:0000313" key="2">
    <source>
        <dbReference type="Proteomes" id="UP001526166"/>
    </source>
</evidence>
<sequence length="165" mass="18387">MIRPSPTLHMFCGKIASGKSTLADNLARGSGTVLIAEDEWLHALFADMLQAPSDYVEYASRLRRVIAPHVVKLLGSGLSVVLDFPANTVAQRDWLRGILGQTDAAHQLHFIDVSDALCLTRLHTRNHRGDHPFVVSETQFREITRHFVEPSPEENFLVVKYSEGA</sequence>
<dbReference type="EMBL" id="JAOWKW010000008">
    <property type="protein sequence ID" value="MCV2879303.1"/>
    <property type="molecule type" value="Genomic_DNA"/>
</dbReference>
<dbReference type="Proteomes" id="UP001526166">
    <property type="component" value="Unassembled WGS sequence"/>
</dbReference>
<keyword evidence="2" id="KW-1185">Reference proteome</keyword>
<keyword evidence="1" id="KW-0547">Nucleotide-binding</keyword>